<gene>
    <name evidence="3" type="ORF">PROFUN_16620</name>
</gene>
<feature type="chain" id="PRO_5015116496" evidence="2">
    <location>
        <begin position="21"/>
        <end position="818"/>
    </location>
</feature>
<evidence type="ECO:0000256" key="1">
    <source>
        <dbReference type="SAM" id="Phobius"/>
    </source>
</evidence>
<evidence type="ECO:0000256" key="2">
    <source>
        <dbReference type="SAM" id="SignalP"/>
    </source>
</evidence>
<sequence length="818" mass="91568">MRNKIILFALFLAASSLSNAEDICTYNNNCSGALSEAECWNCTSGVIPQNNTTVLFEDVHQYVYFTLNNSRIFVQNCLNFSLHPGYPNASLFIEDSNVTLLGSVSLEELSVSSRSQLIVKDAIQITSNTFHNGATLYFCDDGAFSSPVTRFNGSIIMRYALSWTGDLFFSGEITFLSHSSNTIYGPGRWYLQDVRLLYKGPYIYDWSAQIQFHITVVLSNTTQDSNHSITFWQANITGSSLIIAKCLNCSFINSTISGDRRPMGNDKPYEASFRGSTITLGGHVDFPYGLVLQDSTVFSLNGSMTTGRLLNTRNTTLRGHTSWNISDYTINDTFFPDEQTFYDASSYGTIYLESSHGGQLHLRGQWRQIEFDYRGQIDVDEYKFDNGIFQFSPQTEYTIRKIKFDLWELDKGDKRRVISGGRIKGLPQYEISPNCLDYANVTVVFTYNTTGLYVQYVSVPFFRRGYVIDGRLHLSYNNNPPNECSKNNTHLSIIDGDQKRSLTQEIYHGAYVTTSLPDEDGCTKKSVTVSFIDEDGVQQLSAVAQILPGLVVTDRRSLWQNFNDTSSFISVVAGEGGRVNVSLEWSQESVEKAGSVCGYAPVALRFRSPIPGLYNDVECDLERQSVLLPANASIDHTNPCGTYQVPNVSIVYEKDGERIPSEYNRAGLYVTSLMMDESITTPPVTLRKSYEGTYQLDYHPINCSCGHFALICTVFSSNGSLVYNRTAEHPPTISLESAEFTLYTTGACLKEDNYHSKVVAAAFGRTVATRPDDRTPSFSPLGWIIPVSVVGGLIVIGTVFVLVRWLRKRRTHNYLEIQ</sequence>
<accession>A0A2P6MS88</accession>
<evidence type="ECO:0000313" key="3">
    <source>
        <dbReference type="EMBL" id="PRP74557.1"/>
    </source>
</evidence>
<keyword evidence="4" id="KW-1185">Reference proteome</keyword>
<protein>
    <submittedName>
        <fullName evidence="3">Uncharacterized protein</fullName>
    </submittedName>
</protein>
<keyword evidence="1" id="KW-1133">Transmembrane helix</keyword>
<evidence type="ECO:0000313" key="4">
    <source>
        <dbReference type="Proteomes" id="UP000241769"/>
    </source>
</evidence>
<feature type="signal peptide" evidence="2">
    <location>
        <begin position="1"/>
        <end position="20"/>
    </location>
</feature>
<reference evidence="3 4" key="1">
    <citation type="journal article" date="2018" name="Genome Biol. Evol.">
        <title>Multiple Roots of Fruiting Body Formation in Amoebozoa.</title>
        <authorList>
            <person name="Hillmann F."/>
            <person name="Forbes G."/>
            <person name="Novohradska S."/>
            <person name="Ferling I."/>
            <person name="Riege K."/>
            <person name="Groth M."/>
            <person name="Westermann M."/>
            <person name="Marz M."/>
            <person name="Spaller T."/>
            <person name="Winckler T."/>
            <person name="Schaap P."/>
            <person name="Glockner G."/>
        </authorList>
    </citation>
    <scope>NUCLEOTIDE SEQUENCE [LARGE SCALE GENOMIC DNA]</scope>
    <source>
        <strain evidence="3 4">Jena</strain>
    </source>
</reference>
<dbReference type="Proteomes" id="UP000241769">
    <property type="component" value="Unassembled WGS sequence"/>
</dbReference>
<feature type="transmembrane region" description="Helical" evidence="1">
    <location>
        <begin position="781"/>
        <end position="803"/>
    </location>
</feature>
<dbReference type="AlphaFoldDB" id="A0A2P6MS88"/>
<keyword evidence="1" id="KW-0812">Transmembrane</keyword>
<proteinExistence type="predicted"/>
<name>A0A2P6MS88_9EUKA</name>
<keyword evidence="2" id="KW-0732">Signal</keyword>
<dbReference type="InParanoid" id="A0A2P6MS88"/>
<organism evidence="3 4">
    <name type="scientific">Planoprotostelium fungivorum</name>
    <dbReference type="NCBI Taxonomy" id="1890364"/>
    <lineage>
        <taxon>Eukaryota</taxon>
        <taxon>Amoebozoa</taxon>
        <taxon>Evosea</taxon>
        <taxon>Variosea</taxon>
        <taxon>Cavosteliida</taxon>
        <taxon>Cavosteliaceae</taxon>
        <taxon>Planoprotostelium</taxon>
    </lineage>
</organism>
<comment type="caution">
    <text evidence="3">The sequence shown here is derived from an EMBL/GenBank/DDBJ whole genome shotgun (WGS) entry which is preliminary data.</text>
</comment>
<keyword evidence="1" id="KW-0472">Membrane</keyword>
<dbReference type="EMBL" id="MDYQ01000455">
    <property type="protein sequence ID" value="PRP74557.1"/>
    <property type="molecule type" value="Genomic_DNA"/>
</dbReference>